<name>A0AAN5BSL3_ASPOZ</name>
<accession>A0AAN5BSL3</accession>
<evidence type="ECO:0000313" key="1">
    <source>
        <dbReference type="EMBL" id="GMG30696.1"/>
    </source>
</evidence>
<dbReference type="Proteomes" id="UP001165205">
    <property type="component" value="Unassembled WGS sequence"/>
</dbReference>
<proteinExistence type="predicted"/>
<protein>
    <submittedName>
        <fullName evidence="1">Unnamed protein product</fullName>
    </submittedName>
</protein>
<reference evidence="1" key="1">
    <citation type="submission" date="2023-04" db="EMBL/GenBank/DDBJ databases">
        <title>Aspergillus oryzae NBRC 4228.</title>
        <authorList>
            <person name="Ichikawa N."/>
            <person name="Sato H."/>
            <person name="Tonouchi N."/>
        </authorList>
    </citation>
    <scope>NUCLEOTIDE SEQUENCE</scope>
    <source>
        <strain evidence="1">NBRC 4228</strain>
    </source>
</reference>
<comment type="caution">
    <text evidence="1">The sequence shown here is derived from an EMBL/GenBank/DDBJ whole genome shotgun (WGS) entry which is preliminary data.</text>
</comment>
<gene>
    <name evidence="1" type="ORF">Aory04_000671900</name>
</gene>
<sequence length="384" mass="42762">MVSRFLYLDPELCSEDWTPLKNKDSEALEDCNSGLRVILYYQVIEIKSTTIYDVWSGSLFGNQIECCNVSLIHPSSTLLALPKTTIPKSSTSNTINLEPLYLSPSDTFPPLLRAVSEDAFFDFVVNFKAKSEAEHNLMILHYADHGMTKNGNFTFAETTEAKKTLNADNCLRNNLKEADIIPESEHLDVLIILNCCFAHIATRAPTIPRRVVEVIAATSVQTPPARSPPHNTLTAKLAGEIAHRKRIGHKHVEFADAFQALRSRGDIVRPSHTLLVGVTSVILPLNGPRTVEPTSIPASYTALFSVSVSQDLTTDEMRQLSAWIRNFHRFASLNIDNVYRTQSMSLIMRSALSVYAKLHRLQGYSLIAENPSAPLDLNRLLTSI</sequence>
<dbReference type="AlphaFoldDB" id="A0AAN5BSL3"/>
<dbReference type="EMBL" id="BSYA01000074">
    <property type="protein sequence ID" value="GMG30696.1"/>
    <property type="molecule type" value="Genomic_DNA"/>
</dbReference>
<evidence type="ECO:0000313" key="2">
    <source>
        <dbReference type="Proteomes" id="UP001165205"/>
    </source>
</evidence>
<organism evidence="1 2">
    <name type="scientific">Aspergillus oryzae</name>
    <name type="common">Yellow koji mold</name>
    <dbReference type="NCBI Taxonomy" id="5062"/>
    <lineage>
        <taxon>Eukaryota</taxon>
        <taxon>Fungi</taxon>
        <taxon>Dikarya</taxon>
        <taxon>Ascomycota</taxon>
        <taxon>Pezizomycotina</taxon>
        <taxon>Eurotiomycetes</taxon>
        <taxon>Eurotiomycetidae</taxon>
        <taxon>Eurotiales</taxon>
        <taxon>Aspergillaceae</taxon>
        <taxon>Aspergillus</taxon>
        <taxon>Aspergillus subgen. Circumdati</taxon>
    </lineage>
</organism>